<gene>
    <name evidence="1" type="ORF">SAMN04487891_102461</name>
    <name evidence="2" type="ORF">SAMN05216293_1142</name>
</gene>
<dbReference type="EMBL" id="FOKU01000002">
    <property type="protein sequence ID" value="SFB80946.1"/>
    <property type="molecule type" value="Genomic_DNA"/>
</dbReference>
<dbReference type="Proteomes" id="UP000198940">
    <property type="component" value="Unassembled WGS sequence"/>
</dbReference>
<keyword evidence="4" id="KW-1185">Reference proteome</keyword>
<dbReference type="STRING" id="1055723.SAMN05216293_1142"/>
<evidence type="ECO:0000313" key="4">
    <source>
        <dbReference type="Proteomes" id="UP000198940"/>
    </source>
</evidence>
<accession>A0A1M6SI15</accession>
<sequence>MSDYKDFVPKNAEEGQWVEKYNALSRYVSEKLKGIAKNDRLTALRASEPTDLSLMNLFLVSLKNEDYEICEVANQLLKERGLEFKSDTW</sequence>
<evidence type="ECO:0000313" key="2">
    <source>
        <dbReference type="EMBL" id="SHK44434.1"/>
    </source>
</evidence>
<protein>
    <submittedName>
        <fullName evidence="2">Uncharacterized protein</fullName>
    </submittedName>
</protein>
<organism evidence="2 3">
    <name type="scientific">Flagellimonas taeanensis</name>
    <dbReference type="NCBI Taxonomy" id="1005926"/>
    <lineage>
        <taxon>Bacteria</taxon>
        <taxon>Pseudomonadati</taxon>
        <taxon>Bacteroidota</taxon>
        <taxon>Flavobacteriia</taxon>
        <taxon>Flavobacteriales</taxon>
        <taxon>Flavobacteriaceae</taxon>
        <taxon>Flagellimonas</taxon>
    </lineage>
</organism>
<dbReference type="AlphaFoldDB" id="A0A1M6SI15"/>
<name>A0A1M6SI15_9FLAO</name>
<evidence type="ECO:0000313" key="3">
    <source>
        <dbReference type="Proteomes" id="UP000184031"/>
    </source>
</evidence>
<dbReference type="EMBL" id="FRAT01000002">
    <property type="protein sequence ID" value="SHK44434.1"/>
    <property type="molecule type" value="Genomic_DNA"/>
</dbReference>
<proteinExistence type="predicted"/>
<reference evidence="2 3" key="1">
    <citation type="submission" date="2016-11" db="EMBL/GenBank/DDBJ databases">
        <authorList>
            <person name="Varghese N."/>
            <person name="Submissions S."/>
        </authorList>
    </citation>
    <scope>NUCLEOTIDE SEQUENCE [LARGE SCALE GENOMIC DNA]</scope>
    <source>
        <strain evidence="2 3">CGMCC 1.12174</strain>
        <strain evidence="1 4">DSM 26351</strain>
    </source>
</reference>
<evidence type="ECO:0000313" key="1">
    <source>
        <dbReference type="EMBL" id="SFB80946.1"/>
    </source>
</evidence>
<dbReference type="Proteomes" id="UP000184031">
    <property type="component" value="Unassembled WGS sequence"/>
</dbReference>
<comment type="caution">
    <text evidence="2">The sequence shown here is derived from an EMBL/GenBank/DDBJ whole genome shotgun (WGS) entry which is preliminary data.</text>
</comment>